<organism evidence="1 2">
    <name type="scientific">Arthrobacter cavernae</name>
    <dbReference type="NCBI Taxonomy" id="2817681"/>
    <lineage>
        <taxon>Bacteria</taxon>
        <taxon>Bacillati</taxon>
        <taxon>Actinomycetota</taxon>
        <taxon>Actinomycetes</taxon>
        <taxon>Micrococcales</taxon>
        <taxon>Micrococcaceae</taxon>
        <taxon>Arthrobacter</taxon>
    </lineage>
</organism>
<dbReference type="RefSeq" id="WP_207614522.1">
    <property type="nucleotide sequence ID" value="NZ_JAFNLL010000002.1"/>
</dbReference>
<comment type="caution">
    <text evidence="1">The sequence shown here is derived from an EMBL/GenBank/DDBJ whole genome shotgun (WGS) entry which is preliminary data.</text>
</comment>
<evidence type="ECO:0000313" key="2">
    <source>
        <dbReference type="Proteomes" id="UP000664164"/>
    </source>
</evidence>
<accession>A0A939HCN0</accession>
<reference evidence="1" key="1">
    <citation type="submission" date="2021-03" db="EMBL/GenBank/DDBJ databases">
        <title>A new species, PO-11, isolated from a karst cave deposit.</title>
        <authorList>
            <person name="Zhaoxiaoyong W."/>
        </authorList>
    </citation>
    <scope>NUCLEOTIDE SEQUENCE</scope>
    <source>
        <strain evidence="1">PO-11</strain>
    </source>
</reference>
<dbReference type="AlphaFoldDB" id="A0A939HCN0"/>
<keyword evidence="2" id="KW-1185">Reference proteome</keyword>
<sequence length="92" mass="10187">MPYYPDVVHTQAEPASVRVIPGVDLLLGTVTFIVDGELVRHWHHEPRLIADALSQSVRPARWFPATQTLSLTVAARGRQAGVEKRFSFAPSP</sequence>
<gene>
    <name evidence="1" type="ORF">J1902_01765</name>
</gene>
<name>A0A939HCN0_9MICC</name>
<dbReference type="Proteomes" id="UP000664164">
    <property type="component" value="Unassembled WGS sequence"/>
</dbReference>
<dbReference type="EMBL" id="JAFNLL010000002">
    <property type="protein sequence ID" value="MBO1266719.1"/>
    <property type="molecule type" value="Genomic_DNA"/>
</dbReference>
<protein>
    <submittedName>
        <fullName evidence="1">Uncharacterized protein</fullName>
    </submittedName>
</protein>
<proteinExistence type="predicted"/>
<evidence type="ECO:0000313" key="1">
    <source>
        <dbReference type="EMBL" id="MBO1266719.1"/>
    </source>
</evidence>